<dbReference type="GO" id="GO:0042575">
    <property type="term" value="C:DNA polymerase complex"/>
    <property type="evidence" value="ECO:0007669"/>
    <property type="project" value="UniProtKB-ARBA"/>
</dbReference>
<dbReference type="InterPro" id="IPR012337">
    <property type="entry name" value="RNaseH-like_sf"/>
</dbReference>
<dbReference type="GO" id="GO:0003676">
    <property type="term" value="F:nucleic acid binding"/>
    <property type="evidence" value="ECO:0007669"/>
    <property type="project" value="InterPro"/>
</dbReference>
<dbReference type="InterPro" id="IPR043502">
    <property type="entry name" value="DNA/RNA_pol_sf"/>
</dbReference>
<dbReference type="GO" id="GO:0006508">
    <property type="term" value="P:proteolysis"/>
    <property type="evidence" value="ECO:0007669"/>
    <property type="project" value="InterPro"/>
</dbReference>
<dbReference type="InterPro" id="IPR000477">
    <property type="entry name" value="RT_dom"/>
</dbReference>
<dbReference type="Gene3D" id="2.40.70.10">
    <property type="entry name" value="Acid Proteases"/>
    <property type="match status" value="1"/>
</dbReference>
<dbReference type="SUPFAM" id="SSF50630">
    <property type="entry name" value="Acid proteases"/>
    <property type="match status" value="1"/>
</dbReference>
<dbReference type="InterPro" id="IPR008042">
    <property type="entry name" value="Retrotrans_Pao"/>
</dbReference>
<dbReference type="Proteomes" id="UP000025227">
    <property type="component" value="Unplaced"/>
</dbReference>
<dbReference type="Pfam" id="PF00078">
    <property type="entry name" value="RVT_1"/>
    <property type="match status" value="1"/>
</dbReference>
<dbReference type="Gene3D" id="3.30.70.270">
    <property type="match status" value="1"/>
</dbReference>
<keyword evidence="3" id="KW-1185">Reference proteome</keyword>
<dbReference type="OrthoDB" id="5967017at2759"/>
<dbReference type="GO" id="GO:0004190">
    <property type="term" value="F:aspartic-type endopeptidase activity"/>
    <property type="evidence" value="ECO:0007669"/>
    <property type="project" value="InterPro"/>
</dbReference>
<dbReference type="InterPro" id="IPR001995">
    <property type="entry name" value="Peptidase_A2_cat"/>
</dbReference>
<dbReference type="InterPro" id="IPR043128">
    <property type="entry name" value="Rev_trsase/Diguanyl_cyclase"/>
</dbReference>
<feature type="domain" description="Peptidase A2" evidence="2">
    <location>
        <begin position="18"/>
        <end position="102"/>
    </location>
</feature>
<dbReference type="OMA" id="HIANEFW"/>
<keyword evidence="1" id="KW-0378">Hydrolase</keyword>
<dbReference type="InterPro" id="IPR021109">
    <property type="entry name" value="Peptidase_aspartic_dom_sf"/>
</dbReference>
<dbReference type="Gene3D" id="1.10.340.70">
    <property type="match status" value="1"/>
</dbReference>
<dbReference type="GO" id="GO:0006259">
    <property type="term" value="P:DNA metabolic process"/>
    <property type="evidence" value="ECO:0007669"/>
    <property type="project" value="UniProtKB-ARBA"/>
</dbReference>
<dbReference type="InterPro" id="IPR041588">
    <property type="entry name" value="Integrase_H2C2"/>
</dbReference>
<reference evidence="4" key="1">
    <citation type="submission" date="2020-12" db="UniProtKB">
        <authorList>
            <consortium name="WormBaseParasite"/>
        </authorList>
    </citation>
    <scope>IDENTIFICATION</scope>
    <source>
        <strain evidence="4">MHco3</strain>
    </source>
</reference>
<dbReference type="PANTHER" id="PTHR47331:SF5">
    <property type="entry name" value="RIBONUCLEASE H"/>
    <property type="match status" value="1"/>
</dbReference>
<dbReference type="SUPFAM" id="SSF53098">
    <property type="entry name" value="Ribonuclease H-like"/>
    <property type="match status" value="1"/>
</dbReference>
<evidence type="ECO:0000313" key="3">
    <source>
        <dbReference type="Proteomes" id="UP000025227"/>
    </source>
</evidence>
<accession>A0A7I4Y2P5</accession>
<dbReference type="PROSITE" id="PS50175">
    <property type="entry name" value="ASP_PROT_RETROV"/>
    <property type="match status" value="1"/>
</dbReference>
<evidence type="ECO:0000259" key="2">
    <source>
        <dbReference type="PROSITE" id="PS50175"/>
    </source>
</evidence>
<dbReference type="AlphaFoldDB" id="A0A7I4Y2P5"/>
<dbReference type="Pfam" id="PF05380">
    <property type="entry name" value="Peptidase_A17"/>
    <property type="match status" value="1"/>
</dbReference>
<organism evidence="3 4">
    <name type="scientific">Haemonchus contortus</name>
    <name type="common">Barber pole worm</name>
    <dbReference type="NCBI Taxonomy" id="6289"/>
    <lineage>
        <taxon>Eukaryota</taxon>
        <taxon>Metazoa</taxon>
        <taxon>Ecdysozoa</taxon>
        <taxon>Nematoda</taxon>
        <taxon>Chromadorea</taxon>
        <taxon>Rhabditida</taxon>
        <taxon>Rhabditina</taxon>
        <taxon>Rhabditomorpha</taxon>
        <taxon>Strongyloidea</taxon>
        <taxon>Trichostrongylidae</taxon>
        <taxon>Haemonchus</taxon>
    </lineage>
</organism>
<dbReference type="Pfam" id="PF17921">
    <property type="entry name" value="Integrase_H2C2"/>
    <property type="match status" value="1"/>
</dbReference>
<dbReference type="Pfam" id="PF05585">
    <property type="entry name" value="DUF1758"/>
    <property type="match status" value="1"/>
</dbReference>
<evidence type="ECO:0000256" key="1">
    <source>
        <dbReference type="ARBA" id="ARBA00022801"/>
    </source>
</evidence>
<dbReference type="InterPro" id="IPR008737">
    <property type="entry name" value="DUF1758"/>
</dbReference>
<dbReference type="PANTHER" id="PTHR47331">
    <property type="entry name" value="PHD-TYPE DOMAIN-CONTAINING PROTEIN"/>
    <property type="match status" value="1"/>
</dbReference>
<sequence>MTAEGYLWSFKKQEYVKALFFFDSGAQKTVIEERLANELGLPKYSTEICTMSGIGGHIENFKSDIVLTRINTAFGEEIELKIQTKPVLTNGFPSVKLTTADVTFLKENNIYLANSKLRGKHQKPHILVGLDYYHDLVSGQNHTQKTPSGLHITKTVFGPTVYGKGLLTAENLVNSTYHGLTAVIEPSEQEMLQKMFELDGLGITEDECLKDDKIYNYLDQYSKLVSFKNGHITAPFPLKESISELEDNYSVAVRRLESLQNTLQQNPEQRGWYCKILQKYVEENTIEPFLTAEKGAVGTYYMPHSGVWKPSKQVPLRIVFDASSKRRNKPSLNDVIHKGESFINKIHDILLASRTKKIILMCDIEAAFTQIRLVDSHKDLCRFLWVKNINLPPTRENLIHYRFKRLPFGVTASPSILNMALTSFLINEGSTLANEIVSNLYVDNIMMQAETPEEAIQKYRESKKLFEKIGMNLREYVSNSHEVNSRIPEIDKLQGTSMKILGVNYNTEQDSFSIVTNFRTMKEITKKDIVSEINSVYDPIGIASPLLVQLKSLMREVFTNKTEWNSRLDREICVRWNKLTKQVNNACIVIPRIISGQISSAKTRLWVFADASNTAMSTCAYLQCRLTSEVTPLISGKTRLTPKKIKQTIPRLELVAILMATRLCNNIRLKYDIHEISIASDSEIALCWIKSCKKLPVFVENQRKKIVEIKTKLESNGISINFFHVATAYNPADAGTRGLNSTEINDSDWVKGPRWLRKHPKTWPITKMESIEITTEESESVTLPNIEVIAKTESKETLFDLRRFSSLSKALRVVSRVCKTAKHWTRLTNKTRNLKIEPEAISKFSSEKEILSADIELSERIIFVQEQRHESFENLQKLFSDKKLIRDENGIIRHESRLQNAAIPHDTKSPIYVPPRSELARLILQQIHCDNAHCGKEHTLTIARQRFWIPRASSIFKKYLKNCVTCKKIQGLPLGAPIMPALPTDRVIATTPFQNTGCDFMGPFTSKAQEKMYIALYTCLTTRAVHLEVVENMSTSAFLNSFVRFVSRRGVPKLMRTDCGTNFKQGTLLNILATPVALTVAEAFSADVAYRFLAAGSIKSLTDQYQIGYSKSYSVLTGLLR</sequence>
<dbReference type="Gene3D" id="3.30.420.10">
    <property type="entry name" value="Ribonuclease H-like superfamily/Ribonuclease H"/>
    <property type="match status" value="2"/>
</dbReference>
<protein>
    <submittedName>
        <fullName evidence="4">Peptidase A2 domain-containing protein</fullName>
    </submittedName>
</protein>
<dbReference type="SUPFAM" id="SSF56672">
    <property type="entry name" value="DNA/RNA polymerases"/>
    <property type="match status" value="1"/>
</dbReference>
<name>A0A7I4Y2P5_HAECO</name>
<dbReference type="InterPro" id="IPR036397">
    <property type="entry name" value="RNaseH_sf"/>
</dbReference>
<evidence type="ECO:0000313" key="4">
    <source>
        <dbReference type="WBParaSite" id="HCON_00044690-00001"/>
    </source>
</evidence>
<dbReference type="WBParaSite" id="HCON_00044690-00001">
    <property type="protein sequence ID" value="HCON_00044690-00001"/>
    <property type="gene ID" value="HCON_00044690"/>
</dbReference>
<proteinExistence type="predicted"/>
<dbReference type="Gene3D" id="3.10.10.10">
    <property type="entry name" value="HIV Type 1 Reverse Transcriptase, subunit A, domain 1"/>
    <property type="match status" value="1"/>
</dbReference>